<dbReference type="EMBL" id="DVHK01000090">
    <property type="protein sequence ID" value="HIR67233.1"/>
    <property type="molecule type" value="Genomic_DNA"/>
</dbReference>
<gene>
    <name evidence="1" type="ORF">IAB94_04230</name>
</gene>
<protein>
    <submittedName>
        <fullName evidence="1">DUF1292 domain-containing protein</fullName>
    </submittedName>
</protein>
<proteinExistence type="predicted"/>
<evidence type="ECO:0000313" key="2">
    <source>
        <dbReference type="Proteomes" id="UP000823913"/>
    </source>
</evidence>
<dbReference type="AlphaFoldDB" id="A0A9D1E6D2"/>
<name>A0A9D1E6D2_9FIRM</name>
<dbReference type="Proteomes" id="UP000823913">
    <property type="component" value="Unassembled WGS sequence"/>
</dbReference>
<comment type="caution">
    <text evidence="1">The sequence shown here is derived from an EMBL/GenBank/DDBJ whole genome shotgun (WGS) entry which is preliminary data.</text>
</comment>
<sequence>MDEKNNGAAGAAEDEEIDFVQIAGIVLNGRYYAIMQPAELLEGMDEDEALIFDATEAKNGGEVELVDDDDIIDAVFAEYYRLVEQEKGN</sequence>
<accession>A0A9D1E6D2</accession>
<reference evidence="1" key="2">
    <citation type="journal article" date="2021" name="PeerJ">
        <title>Extensive microbial diversity within the chicken gut microbiome revealed by metagenomics and culture.</title>
        <authorList>
            <person name="Gilroy R."/>
            <person name="Ravi A."/>
            <person name="Getino M."/>
            <person name="Pursley I."/>
            <person name="Horton D.L."/>
            <person name="Alikhan N.F."/>
            <person name="Baker D."/>
            <person name="Gharbi K."/>
            <person name="Hall N."/>
            <person name="Watson M."/>
            <person name="Adriaenssens E.M."/>
            <person name="Foster-Nyarko E."/>
            <person name="Jarju S."/>
            <person name="Secka A."/>
            <person name="Antonio M."/>
            <person name="Oren A."/>
            <person name="Chaudhuri R.R."/>
            <person name="La Ragione R."/>
            <person name="Hildebrand F."/>
            <person name="Pallen M.J."/>
        </authorList>
    </citation>
    <scope>NUCLEOTIDE SEQUENCE</scope>
    <source>
        <strain evidence="1">ChiW16-3235</strain>
    </source>
</reference>
<organism evidence="1 2">
    <name type="scientific">Candidatus Coproplasma avicola</name>
    <dbReference type="NCBI Taxonomy" id="2840744"/>
    <lineage>
        <taxon>Bacteria</taxon>
        <taxon>Bacillati</taxon>
        <taxon>Bacillota</taxon>
        <taxon>Clostridia</taxon>
        <taxon>Eubacteriales</taxon>
        <taxon>Candidatus Coproplasma</taxon>
    </lineage>
</organism>
<evidence type="ECO:0000313" key="1">
    <source>
        <dbReference type="EMBL" id="HIR67233.1"/>
    </source>
</evidence>
<reference evidence="1" key="1">
    <citation type="submission" date="2020-10" db="EMBL/GenBank/DDBJ databases">
        <authorList>
            <person name="Gilroy R."/>
        </authorList>
    </citation>
    <scope>NUCLEOTIDE SEQUENCE</scope>
    <source>
        <strain evidence="1">ChiW16-3235</strain>
    </source>
</reference>